<name>A0A9D9NJE0_9BACT</name>
<evidence type="ECO:0000259" key="6">
    <source>
        <dbReference type="Pfam" id="PF08281"/>
    </source>
</evidence>
<dbReference type="Pfam" id="PF04542">
    <property type="entry name" value="Sigma70_r2"/>
    <property type="match status" value="1"/>
</dbReference>
<evidence type="ECO:0000256" key="1">
    <source>
        <dbReference type="ARBA" id="ARBA00010641"/>
    </source>
</evidence>
<organism evidence="7 8">
    <name type="scientific">Candidatus Limisoma faecipullorum</name>
    <dbReference type="NCBI Taxonomy" id="2840854"/>
    <lineage>
        <taxon>Bacteria</taxon>
        <taxon>Pseudomonadati</taxon>
        <taxon>Bacteroidota</taxon>
        <taxon>Bacteroidia</taxon>
        <taxon>Bacteroidales</taxon>
        <taxon>Candidatus Limisoma</taxon>
    </lineage>
</organism>
<keyword evidence="3" id="KW-0731">Sigma factor</keyword>
<feature type="domain" description="RNA polymerase sigma factor 70 region 4 type 2" evidence="6">
    <location>
        <begin position="109"/>
        <end position="159"/>
    </location>
</feature>
<evidence type="ECO:0000256" key="2">
    <source>
        <dbReference type="ARBA" id="ARBA00023015"/>
    </source>
</evidence>
<evidence type="ECO:0000256" key="4">
    <source>
        <dbReference type="ARBA" id="ARBA00023163"/>
    </source>
</evidence>
<accession>A0A9D9NJE0</accession>
<dbReference type="PANTHER" id="PTHR43133:SF25">
    <property type="entry name" value="RNA POLYMERASE SIGMA FACTOR RFAY-RELATED"/>
    <property type="match status" value="1"/>
</dbReference>
<dbReference type="Gene3D" id="1.10.10.10">
    <property type="entry name" value="Winged helix-like DNA-binding domain superfamily/Winged helix DNA-binding domain"/>
    <property type="match status" value="1"/>
</dbReference>
<keyword evidence="2" id="KW-0805">Transcription regulation</keyword>
<dbReference type="SUPFAM" id="SSF88946">
    <property type="entry name" value="Sigma2 domain of RNA polymerase sigma factors"/>
    <property type="match status" value="1"/>
</dbReference>
<dbReference type="GO" id="GO:0003677">
    <property type="term" value="F:DNA binding"/>
    <property type="evidence" value="ECO:0007669"/>
    <property type="project" value="InterPro"/>
</dbReference>
<dbReference type="NCBIfam" id="TIGR02937">
    <property type="entry name" value="sigma70-ECF"/>
    <property type="match status" value="1"/>
</dbReference>
<dbReference type="Pfam" id="PF08281">
    <property type="entry name" value="Sigma70_r4_2"/>
    <property type="match status" value="1"/>
</dbReference>
<reference evidence="7" key="2">
    <citation type="journal article" date="2021" name="PeerJ">
        <title>Extensive microbial diversity within the chicken gut microbiome revealed by metagenomics and culture.</title>
        <authorList>
            <person name="Gilroy R."/>
            <person name="Ravi A."/>
            <person name="Getino M."/>
            <person name="Pursley I."/>
            <person name="Horton D.L."/>
            <person name="Alikhan N.F."/>
            <person name="Baker D."/>
            <person name="Gharbi K."/>
            <person name="Hall N."/>
            <person name="Watson M."/>
            <person name="Adriaenssens E.M."/>
            <person name="Foster-Nyarko E."/>
            <person name="Jarju S."/>
            <person name="Secka A."/>
            <person name="Antonio M."/>
            <person name="Oren A."/>
            <person name="Chaudhuri R.R."/>
            <person name="La Ragione R."/>
            <person name="Hildebrand F."/>
            <person name="Pallen M.J."/>
        </authorList>
    </citation>
    <scope>NUCLEOTIDE SEQUENCE</scope>
    <source>
        <strain evidence="7">6919</strain>
    </source>
</reference>
<dbReference type="InterPro" id="IPR013325">
    <property type="entry name" value="RNA_pol_sigma_r2"/>
</dbReference>
<evidence type="ECO:0000259" key="5">
    <source>
        <dbReference type="Pfam" id="PF04542"/>
    </source>
</evidence>
<dbReference type="PANTHER" id="PTHR43133">
    <property type="entry name" value="RNA POLYMERASE ECF-TYPE SIGMA FACTO"/>
    <property type="match status" value="1"/>
</dbReference>
<gene>
    <name evidence="7" type="ORF">IAB88_01725</name>
</gene>
<dbReference type="InterPro" id="IPR014284">
    <property type="entry name" value="RNA_pol_sigma-70_dom"/>
</dbReference>
<comment type="caution">
    <text evidence="7">The sequence shown here is derived from an EMBL/GenBank/DDBJ whole genome shotgun (WGS) entry which is preliminary data.</text>
</comment>
<evidence type="ECO:0000313" key="8">
    <source>
        <dbReference type="Proteomes" id="UP000823598"/>
    </source>
</evidence>
<dbReference type="Gene3D" id="1.10.1740.10">
    <property type="match status" value="1"/>
</dbReference>
<feature type="domain" description="RNA polymerase sigma-70 region 2" evidence="5">
    <location>
        <begin position="15"/>
        <end position="73"/>
    </location>
</feature>
<protein>
    <submittedName>
        <fullName evidence="7">Sigma-70 family RNA polymerase sigma factor</fullName>
    </submittedName>
</protein>
<reference evidence="7" key="1">
    <citation type="submission" date="2020-10" db="EMBL/GenBank/DDBJ databases">
        <authorList>
            <person name="Gilroy R."/>
        </authorList>
    </citation>
    <scope>NUCLEOTIDE SEQUENCE</scope>
    <source>
        <strain evidence="7">6919</strain>
    </source>
</reference>
<evidence type="ECO:0000313" key="7">
    <source>
        <dbReference type="EMBL" id="MBO8475696.1"/>
    </source>
</evidence>
<keyword evidence="4" id="KW-0804">Transcription</keyword>
<evidence type="ECO:0000256" key="3">
    <source>
        <dbReference type="ARBA" id="ARBA00023082"/>
    </source>
</evidence>
<dbReference type="AlphaFoldDB" id="A0A9D9NJE0"/>
<dbReference type="GO" id="GO:0006352">
    <property type="term" value="P:DNA-templated transcription initiation"/>
    <property type="evidence" value="ECO:0007669"/>
    <property type="project" value="InterPro"/>
</dbReference>
<dbReference type="EMBL" id="JADIMC010000020">
    <property type="protein sequence ID" value="MBO8475696.1"/>
    <property type="molecule type" value="Genomic_DNA"/>
</dbReference>
<dbReference type="CDD" id="cd06171">
    <property type="entry name" value="Sigma70_r4"/>
    <property type="match status" value="1"/>
</dbReference>
<dbReference type="InterPro" id="IPR036388">
    <property type="entry name" value="WH-like_DNA-bd_sf"/>
</dbReference>
<dbReference type="Proteomes" id="UP000823598">
    <property type="component" value="Unassembled WGS sequence"/>
</dbReference>
<dbReference type="SUPFAM" id="SSF88659">
    <property type="entry name" value="Sigma3 and sigma4 domains of RNA polymerase sigma factors"/>
    <property type="match status" value="1"/>
</dbReference>
<proteinExistence type="inferred from homology"/>
<dbReference type="InterPro" id="IPR007627">
    <property type="entry name" value="RNA_pol_sigma70_r2"/>
</dbReference>
<dbReference type="InterPro" id="IPR013249">
    <property type="entry name" value="RNA_pol_sigma70_r4_t2"/>
</dbReference>
<dbReference type="InterPro" id="IPR039425">
    <property type="entry name" value="RNA_pol_sigma-70-like"/>
</dbReference>
<dbReference type="GO" id="GO:0016987">
    <property type="term" value="F:sigma factor activity"/>
    <property type="evidence" value="ECO:0007669"/>
    <property type="project" value="UniProtKB-KW"/>
</dbReference>
<sequence>MSISNFQKRLLGMQDNLLSFAIKLTANYDDAHDLLQDTTCKALANESKYVDDSNFRSWIFTIMRNIFINNYRRIVRAQTVVDKSDDLFQLNLPQVETSETPENYCAFSEVSEIVNSLPEEYRRPFTMHVDGYKYQEIADAMNLPLGTVKSRIFFAKQKLQSQLDDYRR</sequence>
<dbReference type="InterPro" id="IPR013324">
    <property type="entry name" value="RNA_pol_sigma_r3/r4-like"/>
</dbReference>
<comment type="similarity">
    <text evidence="1">Belongs to the sigma-70 factor family. ECF subfamily.</text>
</comment>